<protein>
    <submittedName>
        <fullName evidence="6">Serine/threonine-protein kinase HipA</fullName>
    </submittedName>
</protein>
<gene>
    <name evidence="6" type="ORF">SAMN06265340_104148</name>
</gene>
<evidence type="ECO:0000313" key="7">
    <source>
        <dbReference type="Proteomes" id="UP000198405"/>
    </source>
</evidence>
<name>A0A238YT85_9BACT</name>
<dbReference type="InterPro" id="IPR052028">
    <property type="entry name" value="HipA_Ser/Thr_kinase"/>
</dbReference>
<dbReference type="RefSeq" id="WP_089322892.1">
    <property type="nucleotide sequence ID" value="NZ_FZOB01000004.1"/>
</dbReference>
<dbReference type="GO" id="GO:0004674">
    <property type="term" value="F:protein serine/threonine kinase activity"/>
    <property type="evidence" value="ECO:0007669"/>
    <property type="project" value="TreeGrafter"/>
</dbReference>
<evidence type="ECO:0000256" key="2">
    <source>
        <dbReference type="ARBA" id="ARBA00022679"/>
    </source>
</evidence>
<dbReference type="InterPro" id="IPR012893">
    <property type="entry name" value="HipA-like_C"/>
</dbReference>
<dbReference type="GO" id="GO:0005829">
    <property type="term" value="C:cytosol"/>
    <property type="evidence" value="ECO:0007669"/>
    <property type="project" value="TreeGrafter"/>
</dbReference>
<evidence type="ECO:0000256" key="3">
    <source>
        <dbReference type="ARBA" id="ARBA00022777"/>
    </source>
</evidence>
<sequence>MIKVYANRQLSGTLHFTEEQYRYIFNYLENNPISITMPFSYESYVSTFYLHPIFDMNMPEGYLFEMLTNLLRKEFGRVNDFIIFKTLSPSLEGWLTYESEDNYIRERLHIEFSLEEVIEDNNPDLFKKLIDAFLFKSAISGVQPKVLATLRDKTSFTEKDFIVKTFGAEFPDLAENEYFCMKAVRYAGIPTPKFWLSKNRRFFITERFDFDKATGDFKGFEEFCVLFKKHRISKYDGSYEKIAKAIAKISSKVEEDLKIYFKMIVMNFLLKNGDAHLKNFGILYKDFRNITLAPAYDVINTAIYLPKDKPALSIEGRKVWYSKKELIRFGQEYCLLTNREANELFEECENAILKTIKKIKEYIQEAPSFAEIGSKMVAVLQFSLDKNLKETYKEIPKEVFTWNTGK</sequence>
<reference evidence="7" key="1">
    <citation type="submission" date="2017-06" db="EMBL/GenBank/DDBJ databases">
        <authorList>
            <person name="Varghese N."/>
            <person name="Submissions S."/>
        </authorList>
    </citation>
    <scope>NUCLEOTIDE SEQUENCE [LARGE SCALE GENOMIC DNA]</scope>
    <source>
        <strain evidence="7">DSM 15668</strain>
    </source>
</reference>
<dbReference type="InterPro" id="IPR017508">
    <property type="entry name" value="HipA_N1"/>
</dbReference>
<evidence type="ECO:0000256" key="1">
    <source>
        <dbReference type="ARBA" id="ARBA00010164"/>
    </source>
</evidence>
<proteinExistence type="inferred from homology"/>
<dbReference type="OrthoDB" id="9805913at2"/>
<keyword evidence="3 6" id="KW-0418">Kinase</keyword>
<dbReference type="EMBL" id="FZOB01000004">
    <property type="protein sequence ID" value="SNR73874.1"/>
    <property type="molecule type" value="Genomic_DNA"/>
</dbReference>
<comment type="similarity">
    <text evidence="1">Belongs to the HipA Ser/Thr kinase family.</text>
</comment>
<keyword evidence="2" id="KW-0808">Transferase</keyword>
<evidence type="ECO:0000259" key="4">
    <source>
        <dbReference type="Pfam" id="PF07804"/>
    </source>
</evidence>
<feature type="domain" description="HipA-like C-terminal" evidence="4">
    <location>
        <begin position="138"/>
        <end position="354"/>
    </location>
</feature>
<dbReference type="AlphaFoldDB" id="A0A238YT85"/>
<dbReference type="Pfam" id="PF13657">
    <property type="entry name" value="Couple_hipA"/>
    <property type="match status" value="1"/>
</dbReference>
<accession>A0A238YT85</accession>
<dbReference type="Gene3D" id="1.10.1070.20">
    <property type="match status" value="1"/>
</dbReference>
<evidence type="ECO:0000313" key="6">
    <source>
        <dbReference type="EMBL" id="SNR73874.1"/>
    </source>
</evidence>
<feature type="domain" description="HipA N-terminal subdomain 1" evidence="5">
    <location>
        <begin position="3"/>
        <end position="86"/>
    </location>
</feature>
<dbReference type="Pfam" id="PF07804">
    <property type="entry name" value="HipA_C"/>
    <property type="match status" value="1"/>
</dbReference>
<dbReference type="PANTHER" id="PTHR37419">
    <property type="entry name" value="SERINE/THREONINE-PROTEIN KINASE TOXIN HIPA"/>
    <property type="match status" value="1"/>
</dbReference>
<dbReference type="PANTHER" id="PTHR37419:SF1">
    <property type="entry name" value="SERINE_THREONINE-PROTEIN KINASE TOXIN HIPA"/>
    <property type="match status" value="1"/>
</dbReference>
<keyword evidence="7" id="KW-1185">Reference proteome</keyword>
<organism evidence="6 7">
    <name type="scientific">Desulfurobacterium atlanticum</name>
    <dbReference type="NCBI Taxonomy" id="240169"/>
    <lineage>
        <taxon>Bacteria</taxon>
        <taxon>Pseudomonadati</taxon>
        <taxon>Aquificota</taxon>
        <taxon>Aquificia</taxon>
        <taxon>Desulfurobacteriales</taxon>
        <taxon>Desulfurobacteriaceae</taxon>
        <taxon>Desulfurobacterium</taxon>
    </lineage>
</organism>
<dbReference type="Proteomes" id="UP000198405">
    <property type="component" value="Unassembled WGS sequence"/>
</dbReference>
<evidence type="ECO:0000259" key="5">
    <source>
        <dbReference type="Pfam" id="PF13657"/>
    </source>
</evidence>